<gene>
    <name evidence="1" type="ORF">M8818_004899</name>
</gene>
<proteinExistence type="predicted"/>
<dbReference type="Proteomes" id="UP001320706">
    <property type="component" value="Unassembled WGS sequence"/>
</dbReference>
<reference evidence="1" key="1">
    <citation type="submission" date="2024-02" db="EMBL/GenBank/DDBJ databases">
        <title>Metagenome Assembled Genome of Zalaria obscura JY119.</title>
        <authorList>
            <person name="Vighnesh L."/>
            <person name="Jagadeeshwari U."/>
            <person name="Venkata Ramana C."/>
            <person name="Sasikala C."/>
        </authorList>
    </citation>
    <scope>NUCLEOTIDE SEQUENCE</scope>
    <source>
        <strain evidence="1">JY119</strain>
    </source>
</reference>
<sequence length="140" mass="16155">MAVAQDMTPQTISLLEDRLQRLFFLLHGRTPDETAEQEATNEGAKVAVAERLLNLERSLQSLSAQSRAVSELLQLERKQEEIMAQIEDLRARSAGIVERWYELGIIDMGECWSEWEGRLKDVDLTVTREEARRRREEEAV</sequence>
<protein>
    <submittedName>
        <fullName evidence="1">Uncharacterized protein</fullName>
    </submittedName>
</protein>
<comment type="caution">
    <text evidence="1">The sequence shown here is derived from an EMBL/GenBank/DDBJ whole genome shotgun (WGS) entry which is preliminary data.</text>
</comment>
<accession>A0ACC3SDG6</accession>
<evidence type="ECO:0000313" key="2">
    <source>
        <dbReference type="Proteomes" id="UP001320706"/>
    </source>
</evidence>
<dbReference type="EMBL" id="JAMKPW020000024">
    <property type="protein sequence ID" value="KAK8205530.1"/>
    <property type="molecule type" value="Genomic_DNA"/>
</dbReference>
<name>A0ACC3SDG6_9PEZI</name>
<evidence type="ECO:0000313" key="1">
    <source>
        <dbReference type="EMBL" id="KAK8205530.1"/>
    </source>
</evidence>
<keyword evidence="2" id="KW-1185">Reference proteome</keyword>
<organism evidence="1 2">
    <name type="scientific">Zalaria obscura</name>
    <dbReference type="NCBI Taxonomy" id="2024903"/>
    <lineage>
        <taxon>Eukaryota</taxon>
        <taxon>Fungi</taxon>
        <taxon>Dikarya</taxon>
        <taxon>Ascomycota</taxon>
        <taxon>Pezizomycotina</taxon>
        <taxon>Dothideomycetes</taxon>
        <taxon>Dothideomycetidae</taxon>
        <taxon>Dothideales</taxon>
        <taxon>Zalariaceae</taxon>
        <taxon>Zalaria</taxon>
    </lineage>
</organism>